<dbReference type="GO" id="GO:0016788">
    <property type="term" value="F:hydrolase activity, acting on ester bonds"/>
    <property type="evidence" value="ECO:0007669"/>
    <property type="project" value="InterPro"/>
</dbReference>
<feature type="binding site" evidence="3">
    <location>
        <position position="171"/>
    </location>
    <ligand>
        <name>a divalent metal cation</name>
        <dbReference type="ChEBI" id="CHEBI:60240"/>
        <label>2</label>
    </ligand>
</feature>
<feature type="binding site" evidence="3">
    <location>
        <position position="221"/>
    </location>
    <ligand>
        <name>a divalent metal cation</name>
        <dbReference type="ChEBI" id="CHEBI:60240"/>
        <label>1</label>
    </ligand>
</feature>
<dbReference type="AlphaFoldDB" id="H0UQH4"/>
<dbReference type="GO" id="GO:0005829">
    <property type="term" value="C:cytosol"/>
    <property type="evidence" value="ECO:0007669"/>
    <property type="project" value="TreeGrafter"/>
</dbReference>
<organism evidence="4 5">
    <name type="scientific">Thermanaerovibrio velox DSM 12556</name>
    <dbReference type="NCBI Taxonomy" id="926567"/>
    <lineage>
        <taxon>Bacteria</taxon>
        <taxon>Thermotogati</taxon>
        <taxon>Synergistota</taxon>
        <taxon>Synergistia</taxon>
        <taxon>Synergistales</taxon>
        <taxon>Synergistaceae</taxon>
        <taxon>Thermanaerovibrio</taxon>
    </lineage>
</organism>
<evidence type="ECO:0000256" key="3">
    <source>
        <dbReference type="PIRSR" id="PIRSR005902-1"/>
    </source>
</evidence>
<dbReference type="STRING" id="926567.TheveDRAFT_0568"/>
<dbReference type="CDD" id="cd01310">
    <property type="entry name" value="TatD_DNAse"/>
    <property type="match status" value="1"/>
</dbReference>
<dbReference type="FunFam" id="3.20.20.140:FF:000005">
    <property type="entry name" value="TatD family hydrolase"/>
    <property type="match status" value="1"/>
</dbReference>
<feature type="binding site" evidence="3">
    <location>
        <position position="12"/>
    </location>
    <ligand>
        <name>a divalent metal cation</name>
        <dbReference type="ChEBI" id="CHEBI:60240"/>
        <label>1</label>
    </ligand>
</feature>
<feature type="binding site" evidence="3">
    <location>
        <position position="138"/>
    </location>
    <ligand>
        <name>a divalent metal cation</name>
        <dbReference type="ChEBI" id="CHEBI:60240"/>
        <label>2</label>
    </ligand>
</feature>
<name>H0UQH4_9BACT</name>
<dbReference type="SUPFAM" id="SSF51556">
    <property type="entry name" value="Metallo-dependent hydrolases"/>
    <property type="match status" value="1"/>
</dbReference>
<dbReference type="EMBL" id="CM001377">
    <property type="protein sequence ID" value="EHM09728.1"/>
    <property type="molecule type" value="Genomic_DNA"/>
</dbReference>
<dbReference type="HOGENOM" id="CLU_031506_4_2_0"/>
<evidence type="ECO:0000313" key="4">
    <source>
        <dbReference type="EMBL" id="EHM09728.1"/>
    </source>
</evidence>
<keyword evidence="1 3" id="KW-0479">Metal-binding</keyword>
<reference evidence="4 5" key="1">
    <citation type="submission" date="2011-10" db="EMBL/GenBank/DDBJ databases">
        <title>The Noncontiguous Finished genome of Thermanaerovibrio velox DSM 12556.</title>
        <authorList>
            <consortium name="US DOE Joint Genome Institute (JGI-PGF)"/>
            <person name="Lucas S."/>
            <person name="Copeland A."/>
            <person name="Lapidus A."/>
            <person name="Glavina del Rio T."/>
            <person name="Dalin E."/>
            <person name="Tice H."/>
            <person name="Bruce D."/>
            <person name="Goodwin L."/>
            <person name="Pitluck S."/>
            <person name="Peters L."/>
            <person name="Mikhailova N."/>
            <person name="Teshima H."/>
            <person name="Kyrpides N."/>
            <person name="Mavromatis K."/>
            <person name="Ivanova N."/>
            <person name="Markowitz V."/>
            <person name="Cheng J.-F."/>
            <person name="Hugenholtz P."/>
            <person name="Woyke T."/>
            <person name="Wu D."/>
            <person name="Spring S."/>
            <person name="Brambilla E.-M."/>
            <person name="Klenk H.-P."/>
            <person name="Eisen J.A."/>
        </authorList>
    </citation>
    <scope>NUCLEOTIDE SEQUENCE [LARGE SCALE GENOMIC DNA]</scope>
    <source>
        <strain evidence="4 5">DSM 12556</strain>
    </source>
</reference>
<dbReference type="eggNOG" id="COG0084">
    <property type="taxonomic scope" value="Bacteria"/>
</dbReference>
<accession>H0UQH4</accession>
<protein>
    <submittedName>
        <fullName evidence="4">Mg-dependent DNase</fullName>
    </submittedName>
</protein>
<sequence>MEVFLPLFFDSHCHWNDGSIDAQEVLRQAERCVEASVGAVLVAGYDVESSVRGAELARKGVGAVSVLASAGLHPHDASQWGRGVMEDLVGLLEMPHVRALGEIGLDFWYYNSPRDRQLECFEAQLQLAEDLKKPVILHIRDGKEPEDRAFPLAFDVLRGFAGSGDVKGVLHCFSGGVAEARRGLDLGFMISFAGPLTYPKSEESRRVCSYVPSDMLLLETDSPYLAPRSRRGKRNEPAYVVEVYHEAAKVRGVDVDTLGRLVWSNGERLFGPIPKGVSGAVGGGEAREL</sequence>
<dbReference type="PIRSF" id="PIRSF005902">
    <property type="entry name" value="DNase_TatD"/>
    <property type="match status" value="1"/>
</dbReference>
<feature type="binding site" evidence="3">
    <location>
        <position position="102"/>
    </location>
    <ligand>
        <name>a divalent metal cation</name>
        <dbReference type="ChEBI" id="CHEBI:60240"/>
        <label>1</label>
    </ligand>
</feature>
<dbReference type="RefSeq" id="WP_006583222.1">
    <property type="nucleotide sequence ID" value="NZ_CM001377.1"/>
</dbReference>
<dbReference type="InterPro" id="IPR032466">
    <property type="entry name" value="Metal_Hydrolase"/>
</dbReference>
<dbReference type="Proteomes" id="UP000005730">
    <property type="component" value="Chromosome"/>
</dbReference>
<dbReference type="Gene3D" id="3.20.20.140">
    <property type="entry name" value="Metal-dependent hydrolases"/>
    <property type="match status" value="1"/>
</dbReference>
<dbReference type="PANTHER" id="PTHR46124">
    <property type="entry name" value="D-AMINOACYL-TRNA DEACYLASE"/>
    <property type="match status" value="1"/>
</dbReference>
<dbReference type="InterPro" id="IPR001130">
    <property type="entry name" value="TatD-like"/>
</dbReference>
<dbReference type="Pfam" id="PF01026">
    <property type="entry name" value="TatD_DNase"/>
    <property type="match status" value="1"/>
</dbReference>
<proteinExistence type="predicted"/>
<evidence type="ECO:0000313" key="5">
    <source>
        <dbReference type="Proteomes" id="UP000005730"/>
    </source>
</evidence>
<dbReference type="GO" id="GO:0046872">
    <property type="term" value="F:metal ion binding"/>
    <property type="evidence" value="ECO:0007669"/>
    <property type="project" value="UniProtKB-KW"/>
</dbReference>
<keyword evidence="5" id="KW-1185">Reference proteome</keyword>
<gene>
    <name evidence="4" type="ORF">TheveDRAFT_0568</name>
</gene>
<evidence type="ECO:0000256" key="1">
    <source>
        <dbReference type="ARBA" id="ARBA00022723"/>
    </source>
</evidence>
<keyword evidence="2" id="KW-0378">Hydrolase</keyword>
<dbReference type="PANTHER" id="PTHR46124:SF2">
    <property type="entry name" value="D-AMINOACYL-TRNA DEACYLASE"/>
    <property type="match status" value="1"/>
</dbReference>
<evidence type="ECO:0000256" key="2">
    <source>
        <dbReference type="ARBA" id="ARBA00022801"/>
    </source>
</evidence>
<feature type="binding site" evidence="3">
    <location>
        <position position="14"/>
    </location>
    <ligand>
        <name>a divalent metal cation</name>
        <dbReference type="ChEBI" id="CHEBI:60240"/>
        <label>1</label>
    </ligand>
</feature>